<protein>
    <submittedName>
        <fullName evidence="5">DUF294 nucleotidyltransferase-like domain-containing protein</fullName>
    </submittedName>
</protein>
<evidence type="ECO:0000259" key="4">
    <source>
        <dbReference type="PROSITE" id="PS51371"/>
    </source>
</evidence>
<dbReference type="Gene3D" id="3.10.580.10">
    <property type="entry name" value="CBS-domain"/>
    <property type="match status" value="1"/>
</dbReference>
<feature type="compositionally biased region" description="Pro residues" evidence="3">
    <location>
        <begin position="1"/>
        <end position="14"/>
    </location>
</feature>
<feature type="domain" description="CBS" evidence="4">
    <location>
        <begin position="112"/>
        <end position="168"/>
    </location>
</feature>
<dbReference type="InterPro" id="IPR018821">
    <property type="entry name" value="DUF294_put_nucleoTrafse_sb-bd"/>
</dbReference>
<dbReference type="PANTHER" id="PTHR43080:SF2">
    <property type="entry name" value="CBS DOMAIN-CONTAINING PROTEIN"/>
    <property type="match status" value="1"/>
</dbReference>
<dbReference type="PANTHER" id="PTHR43080">
    <property type="entry name" value="CBS DOMAIN-CONTAINING PROTEIN CBSX3, MITOCHONDRIAL"/>
    <property type="match status" value="1"/>
</dbReference>
<dbReference type="EMBL" id="JBHUCP010000012">
    <property type="protein sequence ID" value="MFD1531506.1"/>
    <property type="molecule type" value="Genomic_DNA"/>
</dbReference>
<dbReference type="RefSeq" id="WP_343978766.1">
    <property type="nucleotide sequence ID" value="NZ_BAAAJG010000010.1"/>
</dbReference>
<dbReference type="InterPro" id="IPR046342">
    <property type="entry name" value="CBS_dom_sf"/>
</dbReference>
<sequence>MGPATPQPTLPDPSVPKMAEGGSGEPGLDVTPLVPAGLGARLGVPVAGLLSREPLVVAATATAAEVALAMREDRQSAAIVGTDPPGIVTAGDLQARVLAEGRPPHTPVRQVMTRPVHTVPAEAPLAIAVLLMLDEGVEHVPVVRAGRIVGVITEDDVVRRQVPSPLLVVGRVRRIATRADAAGYGADLAAAAGALLADSVDPLRITAVVASLNDALTVRLLALAEAELGPPPCRYAWLAMGSQGRMEQLLAADQDTALAYADGTGDGADPEHAAGPDVAAYYAALAAQVTDGLAGAGLPRCRRGFMATSWSYPLARWRAIFQRWRDEPDARALLDAQVFLDFRRVGGELAIDVLNRPLVAARTRPGFLAAVADAAQSFNPRLGPFGRIRTDRDGTVDLKLRGTVPAVLLGRLYGLAAGTTARGTAQRLDAAEADGLLSADARESLLDAYRVLLRIRLARQLADLAAGRPMALTVPLTELSSVALRQLRAALAELRTRQRASALSHPSAR</sequence>
<dbReference type="Pfam" id="PF03445">
    <property type="entry name" value="DUF294"/>
    <property type="match status" value="1"/>
</dbReference>
<evidence type="ECO:0000256" key="2">
    <source>
        <dbReference type="PROSITE-ProRule" id="PRU00703"/>
    </source>
</evidence>
<dbReference type="Proteomes" id="UP001597145">
    <property type="component" value="Unassembled WGS sequence"/>
</dbReference>
<dbReference type="Pfam" id="PF10335">
    <property type="entry name" value="DUF294_C"/>
    <property type="match status" value="1"/>
</dbReference>
<name>A0ABW4FPF2_9PSEU</name>
<organism evidence="5 6">
    <name type="scientific">Pseudonocardia aurantiaca</name>
    <dbReference type="NCBI Taxonomy" id="75290"/>
    <lineage>
        <taxon>Bacteria</taxon>
        <taxon>Bacillati</taxon>
        <taxon>Actinomycetota</taxon>
        <taxon>Actinomycetes</taxon>
        <taxon>Pseudonocardiales</taxon>
        <taxon>Pseudonocardiaceae</taxon>
        <taxon>Pseudonocardia</taxon>
    </lineage>
</organism>
<reference evidence="6" key="1">
    <citation type="journal article" date="2019" name="Int. J. Syst. Evol. Microbiol.">
        <title>The Global Catalogue of Microorganisms (GCM) 10K type strain sequencing project: providing services to taxonomists for standard genome sequencing and annotation.</title>
        <authorList>
            <consortium name="The Broad Institute Genomics Platform"/>
            <consortium name="The Broad Institute Genome Sequencing Center for Infectious Disease"/>
            <person name="Wu L."/>
            <person name="Ma J."/>
        </authorList>
    </citation>
    <scope>NUCLEOTIDE SEQUENCE [LARGE SCALE GENOMIC DNA]</scope>
    <source>
        <strain evidence="6">JCM 12165</strain>
    </source>
</reference>
<dbReference type="InterPro" id="IPR005105">
    <property type="entry name" value="GlnD_Uridyltrans_N"/>
</dbReference>
<evidence type="ECO:0000313" key="5">
    <source>
        <dbReference type="EMBL" id="MFD1531506.1"/>
    </source>
</evidence>
<dbReference type="Pfam" id="PF00571">
    <property type="entry name" value="CBS"/>
    <property type="match status" value="2"/>
</dbReference>
<dbReference type="SUPFAM" id="SSF54631">
    <property type="entry name" value="CBS-domain pair"/>
    <property type="match status" value="1"/>
</dbReference>
<evidence type="ECO:0000256" key="3">
    <source>
        <dbReference type="SAM" id="MobiDB-lite"/>
    </source>
</evidence>
<dbReference type="CDD" id="cd05401">
    <property type="entry name" value="NT_GlnE_GlnD_like"/>
    <property type="match status" value="1"/>
</dbReference>
<keyword evidence="6" id="KW-1185">Reference proteome</keyword>
<proteinExistence type="predicted"/>
<dbReference type="SMART" id="SM00116">
    <property type="entry name" value="CBS"/>
    <property type="match status" value="2"/>
</dbReference>
<evidence type="ECO:0000256" key="1">
    <source>
        <dbReference type="ARBA" id="ARBA00023122"/>
    </source>
</evidence>
<gene>
    <name evidence="5" type="ORF">ACFSCY_18890</name>
</gene>
<feature type="region of interest" description="Disordered" evidence="3">
    <location>
        <begin position="1"/>
        <end position="30"/>
    </location>
</feature>
<dbReference type="InterPro" id="IPR000644">
    <property type="entry name" value="CBS_dom"/>
</dbReference>
<accession>A0ABW4FPF2</accession>
<dbReference type="InterPro" id="IPR051257">
    <property type="entry name" value="Diverse_CBS-Domain"/>
</dbReference>
<dbReference type="PROSITE" id="PS51371">
    <property type="entry name" value="CBS"/>
    <property type="match status" value="1"/>
</dbReference>
<keyword evidence="1 2" id="KW-0129">CBS domain</keyword>
<comment type="caution">
    <text evidence="5">The sequence shown here is derived from an EMBL/GenBank/DDBJ whole genome shotgun (WGS) entry which is preliminary data.</text>
</comment>
<evidence type="ECO:0000313" key="6">
    <source>
        <dbReference type="Proteomes" id="UP001597145"/>
    </source>
</evidence>